<gene>
    <name evidence="2" type="ORF">TSPGSL018_24140</name>
</gene>
<dbReference type="EMBL" id="GBEZ01024875">
    <property type="protein sequence ID" value="JAC62158.1"/>
    <property type="molecule type" value="Transcribed_RNA"/>
</dbReference>
<dbReference type="AlphaFoldDB" id="A0A061QR54"/>
<feature type="compositionally biased region" description="Polar residues" evidence="1">
    <location>
        <begin position="1"/>
        <end position="26"/>
    </location>
</feature>
<organism evidence="2">
    <name type="scientific">Tetraselmis sp. GSL018</name>
    <dbReference type="NCBI Taxonomy" id="582737"/>
    <lineage>
        <taxon>Eukaryota</taxon>
        <taxon>Viridiplantae</taxon>
        <taxon>Chlorophyta</taxon>
        <taxon>core chlorophytes</taxon>
        <taxon>Chlorodendrophyceae</taxon>
        <taxon>Chlorodendrales</taxon>
        <taxon>Chlorodendraceae</taxon>
        <taxon>Tetraselmis</taxon>
    </lineage>
</organism>
<accession>A0A061QR54</accession>
<sequence>MKNSKVSSGGRPQSAGSRQLEQSTGAGTDDLAALEASGVLGELREATLSLLERRPDDPMLFLCSYFNDRMACNSAISRAFRHTCTRCSSDTRFMDSVAAAYLELEAANGGSGVRGDQANRLMTMMVGPGWPQTSEHCLKVHPLSSGDFVSFSNFGNIVRLGLLVRELQRHAAAAADEIFYRDKQGILKLPRHVFNSVLEQIQGAIRPTPNRSGAARGVPAMANRVFVPEAMSLDAFVSKLLHVVLASASDPTTPQG</sequence>
<name>A0A061QR54_9CHLO</name>
<proteinExistence type="predicted"/>
<protein>
    <submittedName>
        <fullName evidence="2">Uncharacterized protein</fullName>
    </submittedName>
</protein>
<evidence type="ECO:0000313" key="2">
    <source>
        <dbReference type="EMBL" id="JAC62158.1"/>
    </source>
</evidence>
<evidence type="ECO:0000256" key="1">
    <source>
        <dbReference type="SAM" id="MobiDB-lite"/>
    </source>
</evidence>
<reference evidence="2" key="1">
    <citation type="submission" date="2014-05" db="EMBL/GenBank/DDBJ databases">
        <title>The transcriptome of the halophilic microalga Tetraselmis sp. GSL018 isolated from the Great Salt Lake, Utah.</title>
        <authorList>
            <person name="Jinkerson R.E."/>
            <person name="D'Adamo S."/>
            <person name="Posewitz M.C."/>
        </authorList>
    </citation>
    <scope>NUCLEOTIDE SEQUENCE</scope>
    <source>
        <strain evidence="2">GSL018</strain>
    </source>
</reference>
<feature type="region of interest" description="Disordered" evidence="1">
    <location>
        <begin position="1"/>
        <end position="27"/>
    </location>
</feature>